<comment type="caution">
    <text evidence="3">The sequence shown here is derived from an EMBL/GenBank/DDBJ whole genome shotgun (WGS) entry which is preliminary data.</text>
</comment>
<dbReference type="NCBIfam" id="TIGR00268">
    <property type="entry name" value="ATP-dependent sacrificial sulfur transferase LarE"/>
    <property type="match status" value="1"/>
</dbReference>
<gene>
    <name evidence="3" type="primary">larE</name>
    <name evidence="3" type="ORF">IAA06_12615</name>
</gene>
<dbReference type="PIRSF" id="PIRSF006661">
    <property type="entry name" value="PP-lp_UCP006661"/>
    <property type="match status" value="1"/>
</dbReference>
<dbReference type="InterPro" id="IPR014729">
    <property type="entry name" value="Rossmann-like_a/b/a_fold"/>
</dbReference>
<reference evidence="3" key="1">
    <citation type="journal article" date="2021" name="PeerJ">
        <title>Extensive microbial diversity within the chicken gut microbiome revealed by metagenomics and culture.</title>
        <authorList>
            <person name="Gilroy R."/>
            <person name="Ravi A."/>
            <person name="Getino M."/>
            <person name="Pursley I."/>
            <person name="Horton D.L."/>
            <person name="Alikhan N.F."/>
            <person name="Baker D."/>
            <person name="Gharbi K."/>
            <person name="Hall N."/>
            <person name="Watson M."/>
            <person name="Adriaenssens E.M."/>
            <person name="Foster-Nyarko E."/>
            <person name="Jarju S."/>
            <person name="Secka A."/>
            <person name="Antonio M."/>
            <person name="Oren A."/>
            <person name="Chaudhuri R.R."/>
            <person name="La Ragione R."/>
            <person name="Hildebrand F."/>
            <person name="Pallen M.J."/>
        </authorList>
    </citation>
    <scope>NUCLEOTIDE SEQUENCE</scope>
    <source>
        <strain evidence="3">ChiSjej1B19-5720</strain>
    </source>
</reference>
<dbReference type="GO" id="GO:0004066">
    <property type="term" value="F:asparagine synthase (glutamine-hydrolyzing) activity"/>
    <property type="evidence" value="ECO:0007669"/>
    <property type="project" value="InterPro"/>
</dbReference>
<keyword evidence="3" id="KW-0808">Transferase</keyword>
<dbReference type="Gene3D" id="3.40.50.620">
    <property type="entry name" value="HUPs"/>
    <property type="match status" value="1"/>
</dbReference>
<dbReference type="GO" id="GO:0016783">
    <property type="term" value="F:sulfurtransferase activity"/>
    <property type="evidence" value="ECO:0007669"/>
    <property type="project" value="InterPro"/>
</dbReference>
<dbReference type="AlphaFoldDB" id="A0A9D2LUS6"/>
<dbReference type="CDD" id="cd01990">
    <property type="entry name" value="LarE-like"/>
    <property type="match status" value="1"/>
</dbReference>
<dbReference type="GO" id="GO:0006529">
    <property type="term" value="P:asparagine biosynthetic process"/>
    <property type="evidence" value="ECO:0007669"/>
    <property type="project" value="InterPro"/>
</dbReference>
<dbReference type="PANTHER" id="PTHR43169:SF2">
    <property type="entry name" value="NAD_GMP SYNTHASE DOMAIN-CONTAINING PROTEIN"/>
    <property type="match status" value="1"/>
</dbReference>
<dbReference type="Proteomes" id="UP000823842">
    <property type="component" value="Unassembled WGS sequence"/>
</dbReference>
<feature type="active site" description="Nucleophile and sulfur donor" evidence="1">
    <location>
        <position position="182"/>
    </location>
</feature>
<dbReference type="Pfam" id="PF00733">
    <property type="entry name" value="Asn_synthase"/>
    <property type="match status" value="1"/>
</dbReference>
<evidence type="ECO:0000313" key="3">
    <source>
        <dbReference type="EMBL" id="HJB29614.1"/>
    </source>
</evidence>
<dbReference type="EMBL" id="DWYZ01000235">
    <property type="protein sequence ID" value="HJB29614.1"/>
    <property type="molecule type" value="Genomic_DNA"/>
</dbReference>
<evidence type="ECO:0000259" key="2">
    <source>
        <dbReference type="Pfam" id="PF00733"/>
    </source>
</evidence>
<dbReference type="PANTHER" id="PTHR43169">
    <property type="entry name" value="EXSB FAMILY PROTEIN"/>
    <property type="match status" value="1"/>
</dbReference>
<evidence type="ECO:0000256" key="1">
    <source>
        <dbReference type="PIRSR" id="PIRSR006661-1"/>
    </source>
</evidence>
<evidence type="ECO:0000313" key="4">
    <source>
        <dbReference type="Proteomes" id="UP000823842"/>
    </source>
</evidence>
<dbReference type="InterPro" id="IPR001962">
    <property type="entry name" value="Asn_synthase"/>
</dbReference>
<sequence length="283" mass="32427">MLHTLEEKKQNLKLLLREYLKEDVCVAFSGGVDSSLLLVMAWEAAKESKRTVYALTMDTVLHPAADLEAARLVLERTGAKHVVLKLNELAVPEIRMNPLDRCYLCKKELYTRMLKFGEEHGVRILLEGSNEDDLHVYRPGLKAVKELGVKSPLAMLHITKDEVRALAREYGIPVADRPSSPCLATRLPYGTEIDLTLLERIDKAEEFIRGLDFYNVRVRVHKDIARVEIDQKDFFKFLDCRQEITRKLKDLGFTYITLDLEGFRSGSMDAGRREENGYADREN</sequence>
<name>A0A9D2LUS6_9FIRM</name>
<accession>A0A9D2LUS6</accession>
<organism evidence="3 4">
    <name type="scientific">Candidatus Blautia faecavium</name>
    <dbReference type="NCBI Taxonomy" id="2838487"/>
    <lineage>
        <taxon>Bacteria</taxon>
        <taxon>Bacillati</taxon>
        <taxon>Bacillota</taxon>
        <taxon>Clostridia</taxon>
        <taxon>Lachnospirales</taxon>
        <taxon>Lachnospiraceae</taxon>
        <taxon>Blautia</taxon>
    </lineage>
</organism>
<reference evidence="3" key="2">
    <citation type="submission" date="2021-04" db="EMBL/GenBank/DDBJ databases">
        <authorList>
            <person name="Gilroy R."/>
        </authorList>
    </citation>
    <scope>NUCLEOTIDE SEQUENCE</scope>
    <source>
        <strain evidence="3">ChiSjej1B19-5720</strain>
    </source>
</reference>
<proteinExistence type="predicted"/>
<protein>
    <submittedName>
        <fullName evidence="3">ATP-dependent sacrificial sulfur transferase LarE</fullName>
    </submittedName>
</protein>
<dbReference type="InterPro" id="IPR005232">
    <property type="entry name" value="LarE"/>
</dbReference>
<dbReference type="SUPFAM" id="SSF52402">
    <property type="entry name" value="Adenine nucleotide alpha hydrolases-like"/>
    <property type="match status" value="1"/>
</dbReference>
<feature type="domain" description="Asparagine synthetase" evidence="2">
    <location>
        <begin position="23"/>
        <end position="90"/>
    </location>
</feature>
<dbReference type="InterPro" id="IPR052188">
    <property type="entry name" value="Ni-pincer_cofactor_biosynth"/>
</dbReference>